<evidence type="ECO:0000256" key="1">
    <source>
        <dbReference type="SAM" id="Phobius"/>
    </source>
</evidence>
<gene>
    <name evidence="2" type="ORF">FVP77_10345</name>
</gene>
<dbReference type="AlphaFoldDB" id="A0A5C8HTX3"/>
<reference evidence="2 3" key="1">
    <citation type="submission" date="2019-08" db="EMBL/GenBank/DDBJ databases">
        <authorList>
            <person name="Dong K."/>
        </authorList>
    </citation>
    <scope>NUCLEOTIDE SEQUENCE [LARGE SCALE GENOMIC DNA]</scope>
    <source>
        <strain evidence="2 3">JCM14558</strain>
    </source>
</reference>
<dbReference type="EMBL" id="VRSV01000002">
    <property type="protein sequence ID" value="TXK09338.1"/>
    <property type="molecule type" value="Genomic_DNA"/>
</dbReference>
<feature type="transmembrane region" description="Helical" evidence="1">
    <location>
        <begin position="16"/>
        <end position="35"/>
    </location>
</feature>
<dbReference type="Proteomes" id="UP000321034">
    <property type="component" value="Unassembled WGS sequence"/>
</dbReference>
<name>A0A5C8HTX3_9MICO</name>
<dbReference type="OrthoDB" id="5148898at2"/>
<evidence type="ECO:0008006" key="4">
    <source>
        <dbReference type="Google" id="ProtNLM"/>
    </source>
</evidence>
<keyword evidence="1" id="KW-1133">Transmembrane helix</keyword>
<organism evidence="2 3">
    <name type="scientific">Microbacterium hatanonis</name>
    <dbReference type="NCBI Taxonomy" id="404366"/>
    <lineage>
        <taxon>Bacteria</taxon>
        <taxon>Bacillati</taxon>
        <taxon>Actinomycetota</taxon>
        <taxon>Actinomycetes</taxon>
        <taxon>Micrococcales</taxon>
        <taxon>Microbacteriaceae</taxon>
        <taxon>Microbacterium</taxon>
    </lineage>
</organism>
<accession>A0A5C8HTX3</accession>
<sequence>MSPQTKTERALSRPDAAALIGFMVSGAVIAVWVVVNAVRRVLEVVPNRDVPVTAVFDGTRAQAPLGPDGAAVTVELATARLIAPELPVASVIALVIEQIALVATVLVVVGALLWLTKNIVRGTIFSRTNTALVSTAGIVGLLGFCAVPFFANMGANGAFAWISDRTFDNAVMSVDLFPLLLLAFIAALASTVFTVGDRLQRETEGLV</sequence>
<dbReference type="RefSeq" id="WP_147894557.1">
    <property type="nucleotide sequence ID" value="NZ_BAAANR010000001.1"/>
</dbReference>
<protein>
    <recommendedName>
        <fullName evidence="4">DUF2975 domain-containing protein</fullName>
    </recommendedName>
</protein>
<comment type="caution">
    <text evidence="2">The sequence shown here is derived from an EMBL/GenBank/DDBJ whole genome shotgun (WGS) entry which is preliminary data.</text>
</comment>
<keyword evidence="1" id="KW-0472">Membrane</keyword>
<proteinExistence type="predicted"/>
<feature type="transmembrane region" description="Helical" evidence="1">
    <location>
        <begin position="176"/>
        <end position="196"/>
    </location>
</feature>
<feature type="transmembrane region" description="Helical" evidence="1">
    <location>
        <begin position="91"/>
        <end position="116"/>
    </location>
</feature>
<keyword evidence="3" id="KW-1185">Reference proteome</keyword>
<evidence type="ECO:0000313" key="3">
    <source>
        <dbReference type="Proteomes" id="UP000321034"/>
    </source>
</evidence>
<evidence type="ECO:0000313" key="2">
    <source>
        <dbReference type="EMBL" id="TXK09338.1"/>
    </source>
</evidence>
<keyword evidence="1" id="KW-0812">Transmembrane</keyword>
<feature type="transmembrane region" description="Helical" evidence="1">
    <location>
        <begin position="128"/>
        <end position="151"/>
    </location>
</feature>